<gene>
    <name evidence="1" type="ORF">CONLIGDRAFT_677931</name>
</gene>
<protein>
    <submittedName>
        <fullName evidence="1">Uncharacterized protein</fullName>
    </submittedName>
</protein>
<proteinExistence type="predicted"/>
<evidence type="ECO:0000313" key="1">
    <source>
        <dbReference type="EMBL" id="OIW34227.1"/>
    </source>
</evidence>
<name>A0A1J7J4D1_9PEZI</name>
<dbReference type="EMBL" id="KV875094">
    <property type="protein sequence ID" value="OIW34227.1"/>
    <property type="molecule type" value="Genomic_DNA"/>
</dbReference>
<keyword evidence="2" id="KW-1185">Reference proteome</keyword>
<dbReference type="InParanoid" id="A0A1J7J4D1"/>
<evidence type="ECO:0000313" key="2">
    <source>
        <dbReference type="Proteomes" id="UP000182658"/>
    </source>
</evidence>
<dbReference type="OrthoDB" id="10659974at2759"/>
<reference evidence="1 2" key="1">
    <citation type="submission" date="2016-10" db="EMBL/GenBank/DDBJ databases">
        <title>Draft genome sequence of Coniochaeta ligniaria NRRL30616, a lignocellulolytic fungus for bioabatement of inhibitors in plant biomass hydrolysates.</title>
        <authorList>
            <consortium name="DOE Joint Genome Institute"/>
            <person name="Jimenez D.J."/>
            <person name="Hector R.E."/>
            <person name="Riley R."/>
            <person name="Sun H."/>
            <person name="Grigoriev I.V."/>
            <person name="Van Elsas J.D."/>
            <person name="Nichols N.N."/>
        </authorList>
    </citation>
    <scope>NUCLEOTIDE SEQUENCE [LARGE SCALE GENOMIC DNA]</scope>
    <source>
        <strain evidence="1 2">NRRL 30616</strain>
    </source>
</reference>
<organism evidence="1 2">
    <name type="scientific">Coniochaeta ligniaria NRRL 30616</name>
    <dbReference type="NCBI Taxonomy" id="1408157"/>
    <lineage>
        <taxon>Eukaryota</taxon>
        <taxon>Fungi</taxon>
        <taxon>Dikarya</taxon>
        <taxon>Ascomycota</taxon>
        <taxon>Pezizomycotina</taxon>
        <taxon>Sordariomycetes</taxon>
        <taxon>Sordariomycetidae</taxon>
        <taxon>Coniochaetales</taxon>
        <taxon>Coniochaetaceae</taxon>
        <taxon>Coniochaeta</taxon>
    </lineage>
</organism>
<dbReference type="AlphaFoldDB" id="A0A1J7J4D1"/>
<dbReference type="Proteomes" id="UP000182658">
    <property type="component" value="Unassembled WGS sequence"/>
</dbReference>
<sequence>MNYGTPYLSPSPPTGSQAPLSQACLLPINEDRQAGGDHRILLGYWKHPSEEEWSVEERRQEFLVTSSGSSARHSTILAVALSWNFQKLNRAEALIEKRTPTEYGVVASQLFNKIQSSQHPVASADNFPPTIRRWNHSDDLKRLQVLALHTLPLQVFTTWLLDHGRRELPRQKAATSTASCLPSPGIGTQAAVSSRRRRPDMYAISTQHNWGAKYKFAVDVQSKGFEEAPDTILQAVQQLKWAGTSAWTLVTIDQEKELSLLVPETFWDRAPVPRTIIRERKLTFNDMGNDHRPAGTMGGALWTAPEEDYFWTQVVTNSDKRLGC</sequence>
<accession>A0A1J7J4D1</accession>